<feature type="transmembrane region" description="Helical" evidence="8">
    <location>
        <begin position="190"/>
        <end position="210"/>
    </location>
</feature>
<keyword evidence="12" id="KW-1185">Reference proteome</keyword>
<dbReference type="PROSITE" id="PS50837">
    <property type="entry name" value="NACHT"/>
    <property type="match status" value="1"/>
</dbReference>
<dbReference type="InterPro" id="IPR007111">
    <property type="entry name" value="NACHT_NTPase"/>
</dbReference>
<dbReference type="InterPro" id="IPR056884">
    <property type="entry name" value="NPHP3-like_N"/>
</dbReference>
<dbReference type="SUPFAM" id="SSF52540">
    <property type="entry name" value="P-loop containing nucleoside triphosphate hydrolases"/>
    <property type="match status" value="1"/>
</dbReference>
<keyword evidence="6 8" id="KW-1133">Transmembrane helix</keyword>
<dbReference type="GO" id="GO:0005351">
    <property type="term" value="F:carbohydrate:proton symporter activity"/>
    <property type="evidence" value="ECO:0007669"/>
    <property type="project" value="TreeGrafter"/>
</dbReference>
<evidence type="ECO:0000256" key="5">
    <source>
        <dbReference type="ARBA" id="ARBA00022737"/>
    </source>
</evidence>
<feature type="transmembrane region" description="Helical" evidence="8">
    <location>
        <begin position="12"/>
        <end position="33"/>
    </location>
</feature>
<dbReference type="Pfam" id="PF24883">
    <property type="entry name" value="NPHP3_N"/>
    <property type="match status" value="1"/>
</dbReference>
<reference evidence="11" key="1">
    <citation type="submission" date="2021-07" db="EMBL/GenBank/DDBJ databases">
        <title>Elsinoe batatas strain:CRI-CJ2 Genome sequencing and assembly.</title>
        <authorList>
            <person name="Huang L."/>
        </authorList>
    </citation>
    <scope>NUCLEOTIDE SEQUENCE</scope>
    <source>
        <strain evidence="11">CRI-CJ2</strain>
    </source>
</reference>
<accession>A0A8K0LA07</accession>
<dbReference type="Gene3D" id="3.40.50.300">
    <property type="entry name" value="P-loop containing nucleotide triphosphate hydrolases"/>
    <property type="match status" value="1"/>
</dbReference>
<feature type="transmembrane region" description="Helical" evidence="8">
    <location>
        <begin position="335"/>
        <end position="356"/>
    </location>
</feature>
<dbReference type="InterPro" id="IPR005828">
    <property type="entry name" value="MFS_sugar_transport-like"/>
</dbReference>
<feature type="transmembrane region" description="Helical" evidence="8">
    <location>
        <begin position="151"/>
        <end position="170"/>
    </location>
</feature>
<feature type="transmembrane region" description="Helical" evidence="8">
    <location>
        <begin position="463"/>
        <end position="484"/>
    </location>
</feature>
<feature type="transmembrane region" description="Helical" evidence="8">
    <location>
        <begin position="363"/>
        <end position="383"/>
    </location>
</feature>
<dbReference type="InterPro" id="IPR036259">
    <property type="entry name" value="MFS_trans_sf"/>
</dbReference>
<dbReference type="Proteomes" id="UP000809789">
    <property type="component" value="Unassembled WGS sequence"/>
</dbReference>
<evidence type="ECO:0000256" key="2">
    <source>
        <dbReference type="ARBA" id="ARBA00010992"/>
    </source>
</evidence>
<feature type="domain" description="NACHT" evidence="9">
    <location>
        <begin position="686"/>
        <end position="822"/>
    </location>
</feature>
<dbReference type="OrthoDB" id="8120565at2759"/>
<dbReference type="FunFam" id="1.20.1250.20:FF:000026">
    <property type="entry name" value="MFS quinate transporter QutD"/>
    <property type="match status" value="1"/>
</dbReference>
<evidence type="ECO:0000256" key="1">
    <source>
        <dbReference type="ARBA" id="ARBA00004141"/>
    </source>
</evidence>
<dbReference type="InterPro" id="IPR005829">
    <property type="entry name" value="Sugar_transporter_CS"/>
</dbReference>
<dbReference type="GO" id="GO:0016020">
    <property type="term" value="C:membrane"/>
    <property type="evidence" value="ECO:0007669"/>
    <property type="project" value="UniProtKB-SubCell"/>
</dbReference>
<protein>
    <recommendedName>
        <fullName evidence="13">Major facilitator superfamily (MFS) profile domain-containing protein</fullName>
    </recommendedName>
</protein>
<keyword evidence="4 8" id="KW-0812">Transmembrane</keyword>
<evidence type="ECO:0000256" key="7">
    <source>
        <dbReference type="ARBA" id="ARBA00023136"/>
    </source>
</evidence>
<feature type="transmembrane region" description="Helical" evidence="8">
    <location>
        <begin position="118"/>
        <end position="139"/>
    </location>
</feature>
<dbReference type="Pfam" id="PF00083">
    <property type="entry name" value="Sugar_tr"/>
    <property type="match status" value="1"/>
</dbReference>
<evidence type="ECO:0000256" key="6">
    <source>
        <dbReference type="ARBA" id="ARBA00022989"/>
    </source>
</evidence>
<dbReference type="SUPFAM" id="SSF103473">
    <property type="entry name" value="MFS general substrate transporter"/>
    <property type="match status" value="1"/>
</dbReference>
<name>A0A8K0LA07_9PEZI</name>
<dbReference type="InterPro" id="IPR050360">
    <property type="entry name" value="MFS_Sugar_Transporters"/>
</dbReference>
<keyword evidence="3" id="KW-0813">Transport</keyword>
<evidence type="ECO:0000313" key="11">
    <source>
        <dbReference type="EMBL" id="KAG8631677.1"/>
    </source>
</evidence>
<organism evidence="11 12">
    <name type="scientific">Elsinoe batatas</name>
    <dbReference type="NCBI Taxonomy" id="2601811"/>
    <lineage>
        <taxon>Eukaryota</taxon>
        <taxon>Fungi</taxon>
        <taxon>Dikarya</taxon>
        <taxon>Ascomycota</taxon>
        <taxon>Pezizomycotina</taxon>
        <taxon>Dothideomycetes</taxon>
        <taxon>Dothideomycetidae</taxon>
        <taxon>Myriangiales</taxon>
        <taxon>Elsinoaceae</taxon>
        <taxon>Elsinoe</taxon>
    </lineage>
</organism>
<feature type="domain" description="Major facilitator superfamily (MFS) profile" evidence="10">
    <location>
        <begin position="14"/>
        <end position="488"/>
    </location>
</feature>
<dbReference type="PROSITE" id="PS00216">
    <property type="entry name" value="SUGAR_TRANSPORT_1"/>
    <property type="match status" value="1"/>
</dbReference>
<sequence length="1408" mass="156308">MPSARKEKAPLATSLRIVAIMTVTSQIGLHWVILNNQGMFGQILNMTSFANTVHPESISNETIRGFQTAILELGAWFGVLVNGIMADALGRKMATQMGVIVFCIGVIVQAAAKNVDYILGGRFTTGIGVGVLSMIVPLYNAELSPPELRGALVALQQLAICFGIMISYWIGYGTNFIGGTGASQSNAAWLIPICIQLLPALILGIGIFFMPQSPRWLMSHDREEECLHVLASLRRKDEDHPAIHLEWLEIKAQHLFEVETSRSKFPQFQDGSLMSNIRLGLSEYASLLTNKSLFKRVMVAVMIMVFQQWSGINAILYYAAFIFQDLGLTGNTTSLLASGVGGILLFLATIPAVLYIDRLGRKPVLIAGAIGMGISHFIVAALQASFSANWDAHKAAGWVAVVFVWIYQMNFGYSWGPAAWVVVSEVFPLGVRAKGVSIGASSNWLNNFGIGLATPDMVGAMGYGTFVFFGLVCMIGAAFVFFVVPETKNLTLEEMDEVFGDAAGTGHEDRERLERVHRSLGLTGSTEDFVGEKKVVEEKFANWTSKRALKYAWSEKHVDDHMAAVTRKEQHLNTELISKLDRRLDFVGVKLDLQTKQNASMQQKLQQCLDDLSAAKLAAEAKAQVAAWKGLQDRLLQSLWFPEMESRRLMIDPAFENIFEWIFDGHNGNPQAGLLLDWIKNAQQGTKFWISGKPSSGKSTLMDFLATDQRFEELLKQNTTSGRTLIVLPAYFWQSGSSPLQRSCSKYLLHRIFTPSFLIPEWIVPNLVKLLHKMLKLATENQSIVLLVDGLDECSDAVSDLRAILQGLCGFPHVRLLASSRPEKPFEDYFDGSSNIRLQDLTYNDIQKYEQGRIPDDLSHATYIENHDLRCIRNEITYSAEGVFLWVKISTHTVLDELVYQEKPDDIIERLHDLPTNLDEMYRTVISRLDKRGSKRALLYCGLLTAIQRISSFDKTPTLLALAAVDLSISGAATSDPSLLLQRVQDVHKFITARCTNIITMVDQSIDAGSAVGFIHRPAADYFSGLVTVSSQDASARCTPSEGFFEPSKAHLLLLRLAHEGHRLESIMTLPSNTILLCDEYCKPMLSYDKSRMIRVPRVLLLLRHVDCGDNVHSLLKELQKTITGGDLSGRGGEYDNLSIEEYWGAVVFAGLGQYVINDVRRELAKVVSYLALCLLHGEPFLGHSRHRAPCTLQCSLQARADVLVQLLRYQSGALELTWPAKPRDDCHDESMEERMWYDYLSRFVRYQVSGYDMDQPRPMDLARTSAVAEATSILAVFIANGTGIGAADVGAAGIGDVDVFVSLGRVCKDSSETEFFTYGGSQLNTITPSIPHLRSLLDPYLMSLINLLKTSSCPWQPGEGVVLKYRHWPEVCRQLAKEARAAQSHVESGALLSRIKETKARSKILID</sequence>
<feature type="transmembrane region" description="Helical" evidence="8">
    <location>
        <begin position="395"/>
        <end position="413"/>
    </location>
</feature>
<dbReference type="PANTHER" id="PTHR48022:SF2">
    <property type="entry name" value="PLASTIDIC GLUCOSE TRANSPORTER 4"/>
    <property type="match status" value="1"/>
</dbReference>
<evidence type="ECO:0000256" key="8">
    <source>
        <dbReference type="SAM" id="Phobius"/>
    </source>
</evidence>
<evidence type="ECO:0000256" key="3">
    <source>
        <dbReference type="ARBA" id="ARBA00022448"/>
    </source>
</evidence>
<dbReference type="PROSITE" id="PS50850">
    <property type="entry name" value="MFS"/>
    <property type="match status" value="1"/>
</dbReference>
<dbReference type="InterPro" id="IPR027417">
    <property type="entry name" value="P-loop_NTPase"/>
</dbReference>
<dbReference type="InterPro" id="IPR003663">
    <property type="entry name" value="Sugar/inositol_transpt"/>
</dbReference>
<feature type="transmembrane region" description="Helical" evidence="8">
    <location>
        <begin position="297"/>
        <end position="323"/>
    </location>
</feature>
<evidence type="ECO:0008006" key="13">
    <source>
        <dbReference type="Google" id="ProtNLM"/>
    </source>
</evidence>
<proteinExistence type="inferred from homology"/>
<evidence type="ECO:0000256" key="4">
    <source>
        <dbReference type="ARBA" id="ARBA00022692"/>
    </source>
</evidence>
<gene>
    <name evidence="11" type="ORF">KVT40_000817</name>
</gene>
<comment type="caution">
    <text evidence="11">The sequence shown here is derived from an EMBL/GenBank/DDBJ whole genome shotgun (WGS) entry which is preliminary data.</text>
</comment>
<evidence type="ECO:0000259" key="9">
    <source>
        <dbReference type="PROSITE" id="PS50837"/>
    </source>
</evidence>
<dbReference type="NCBIfam" id="TIGR00879">
    <property type="entry name" value="SP"/>
    <property type="match status" value="1"/>
</dbReference>
<dbReference type="PRINTS" id="PR00171">
    <property type="entry name" value="SUGRTRNSPORT"/>
</dbReference>
<comment type="similarity">
    <text evidence="2">Belongs to the major facilitator superfamily. Sugar transporter (TC 2.A.1.1) family.</text>
</comment>
<dbReference type="InterPro" id="IPR020846">
    <property type="entry name" value="MFS_dom"/>
</dbReference>
<evidence type="ECO:0000313" key="12">
    <source>
        <dbReference type="Proteomes" id="UP000809789"/>
    </source>
</evidence>
<feature type="transmembrane region" description="Helical" evidence="8">
    <location>
        <begin position="93"/>
        <end position="112"/>
    </location>
</feature>
<dbReference type="PANTHER" id="PTHR48022">
    <property type="entry name" value="PLASTIDIC GLUCOSE TRANSPORTER 4"/>
    <property type="match status" value="1"/>
</dbReference>
<dbReference type="EMBL" id="JAESVG020000001">
    <property type="protein sequence ID" value="KAG8631677.1"/>
    <property type="molecule type" value="Genomic_DNA"/>
</dbReference>
<evidence type="ECO:0000259" key="10">
    <source>
        <dbReference type="PROSITE" id="PS50850"/>
    </source>
</evidence>
<dbReference type="Gene3D" id="1.20.1250.20">
    <property type="entry name" value="MFS general substrate transporter like domains"/>
    <property type="match status" value="1"/>
</dbReference>
<keyword evidence="7 8" id="KW-0472">Membrane</keyword>
<feature type="transmembrane region" description="Helical" evidence="8">
    <location>
        <begin position="65"/>
        <end position="86"/>
    </location>
</feature>
<dbReference type="CDD" id="cd17356">
    <property type="entry name" value="MFS_HXT"/>
    <property type="match status" value="1"/>
</dbReference>
<comment type="subcellular location">
    <subcellularLocation>
        <location evidence="1">Membrane</location>
        <topology evidence="1">Multi-pass membrane protein</topology>
    </subcellularLocation>
</comment>
<keyword evidence="5" id="KW-0677">Repeat</keyword>